<dbReference type="PANTHER" id="PTHR23168">
    <property type="entry name" value="MITOTIC SPINDLE ASSEMBLY CHECKPOINT PROTEIN MAD1 MITOTIC ARREST DEFICIENT-LIKE PROTEIN 1"/>
    <property type="match status" value="1"/>
</dbReference>
<organism evidence="9 10">
    <name type="scientific">Ridgeia piscesae</name>
    <name type="common">Tubeworm</name>
    <dbReference type="NCBI Taxonomy" id="27915"/>
    <lineage>
        <taxon>Eukaryota</taxon>
        <taxon>Metazoa</taxon>
        <taxon>Spiralia</taxon>
        <taxon>Lophotrochozoa</taxon>
        <taxon>Annelida</taxon>
        <taxon>Polychaeta</taxon>
        <taxon>Sedentaria</taxon>
        <taxon>Canalipalpata</taxon>
        <taxon>Sabellida</taxon>
        <taxon>Siboglinidae</taxon>
        <taxon>Ridgeia</taxon>
    </lineage>
</organism>
<evidence type="ECO:0000256" key="5">
    <source>
        <dbReference type="ARBA" id="ARBA00023242"/>
    </source>
</evidence>
<dbReference type="GO" id="GO:0072686">
    <property type="term" value="C:mitotic spindle"/>
    <property type="evidence" value="ECO:0007669"/>
    <property type="project" value="TreeGrafter"/>
</dbReference>
<comment type="subcellular location">
    <subcellularLocation>
        <location evidence="1">Nucleus</location>
    </subcellularLocation>
</comment>
<dbReference type="GO" id="GO:0007094">
    <property type="term" value="P:mitotic spindle assembly checkpoint signaling"/>
    <property type="evidence" value="ECO:0007669"/>
    <property type="project" value="InterPro"/>
</dbReference>
<gene>
    <name evidence="9" type="ORF">NP493_829g00008</name>
</gene>
<dbReference type="EMBL" id="JAODUO010000828">
    <property type="protein sequence ID" value="KAK2174088.1"/>
    <property type="molecule type" value="Genomic_DNA"/>
</dbReference>
<name>A0AAD9KP62_RIDPI</name>
<dbReference type="GO" id="GO:0005635">
    <property type="term" value="C:nuclear envelope"/>
    <property type="evidence" value="ECO:0007669"/>
    <property type="project" value="TreeGrafter"/>
</dbReference>
<sequence>NIVWFLYKEVVYFSLHSTEEALKVTEEKLSAAQELLMKEKSTSQQQADFIKRLQRKLLFVTKERDGFKQILDSYENDVTVTGPSLSQHKAVDKSAELRQIASLEAELATCREQLLPAQMRCQLLENKLAKAKENQTANVSYTLETDQKIILALRETVASLEQKLESVEQENNRLESINERRLLQGDYDPTKTKVLHLCMNPATLAQQRQATELARLRAEVEQLRQKLQEKQPHSSEAGAEQTTAEPSTSKEVTELKAQVTSAELKNKRLMEVFKKTSQNFREVCYALLGYRIDLVSDNQYKLQNMYAESPEDILLFQETEAGTMQMLENAFSTSLSDKATTYLQGADSIPAFLSSVTLELFSRQTMCVAP</sequence>
<evidence type="ECO:0000256" key="7">
    <source>
        <dbReference type="SAM" id="Coils"/>
    </source>
</evidence>
<keyword evidence="4" id="KW-0498">Mitosis</keyword>
<dbReference type="SUPFAM" id="SSF75704">
    <property type="entry name" value="Mitotic arrest deficient-like 1, Mad1"/>
    <property type="match status" value="1"/>
</dbReference>
<dbReference type="InterPro" id="IPR008672">
    <property type="entry name" value="Mad1"/>
</dbReference>
<dbReference type="Proteomes" id="UP001209878">
    <property type="component" value="Unassembled WGS sequence"/>
</dbReference>
<evidence type="ECO:0008006" key="11">
    <source>
        <dbReference type="Google" id="ProtNLM"/>
    </source>
</evidence>
<feature type="coiled-coil region" evidence="7">
    <location>
        <begin position="15"/>
        <end position="42"/>
    </location>
</feature>
<feature type="compositionally biased region" description="Polar residues" evidence="8">
    <location>
        <begin position="240"/>
        <end position="250"/>
    </location>
</feature>
<evidence type="ECO:0000256" key="3">
    <source>
        <dbReference type="ARBA" id="ARBA00022618"/>
    </source>
</evidence>
<keyword evidence="7" id="KW-0175">Coiled coil</keyword>
<keyword evidence="5" id="KW-0539">Nucleus</keyword>
<evidence type="ECO:0000256" key="2">
    <source>
        <dbReference type="ARBA" id="ARBA00008029"/>
    </source>
</evidence>
<keyword evidence="3" id="KW-0132">Cell division</keyword>
<evidence type="ECO:0000256" key="6">
    <source>
        <dbReference type="ARBA" id="ARBA00023306"/>
    </source>
</evidence>
<dbReference type="GO" id="GO:0000776">
    <property type="term" value="C:kinetochore"/>
    <property type="evidence" value="ECO:0007669"/>
    <property type="project" value="TreeGrafter"/>
</dbReference>
<evidence type="ECO:0000256" key="4">
    <source>
        <dbReference type="ARBA" id="ARBA00022776"/>
    </source>
</evidence>
<accession>A0AAD9KP62</accession>
<dbReference type="Gene3D" id="1.20.5.170">
    <property type="match status" value="1"/>
</dbReference>
<proteinExistence type="inferred from homology"/>
<evidence type="ECO:0000256" key="1">
    <source>
        <dbReference type="ARBA" id="ARBA00004123"/>
    </source>
</evidence>
<comment type="similarity">
    <text evidence="2">Belongs to the MAD1 family.</text>
</comment>
<reference evidence="9" key="1">
    <citation type="journal article" date="2023" name="Mol. Biol. Evol.">
        <title>Third-Generation Sequencing Reveals the Adaptive Role of the Epigenome in Three Deep-Sea Polychaetes.</title>
        <authorList>
            <person name="Perez M."/>
            <person name="Aroh O."/>
            <person name="Sun Y."/>
            <person name="Lan Y."/>
            <person name="Juniper S.K."/>
            <person name="Young C.R."/>
            <person name="Angers B."/>
            <person name="Qian P.Y."/>
        </authorList>
    </citation>
    <scope>NUCLEOTIDE SEQUENCE</scope>
    <source>
        <strain evidence="9">R07B-5</strain>
    </source>
</reference>
<feature type="compositionally biased region" description="Basic and acidic residues" evidence="8">
    <location>
        <begin position="224"/>
        <end position="233"/>
    </location>
</feature>
<dbReference type="GO" id="GO:0051301">
    <property type="term" value="P:cell division"/>
    <property type="evidence" value="ECO:0007669"/>
    <property type="project" value="UniProtKB-KW"/>
</dbReference>
<keyword evidence="10" id="KW-1185">Reference proteome</keyword>
<comment type="caution">
    <text evidence="9">The sequence shown here is derived from an EMBL/GenBank/DDBJ whole genome shotgun (WGS) entry which is preliminary data.</text>
</comment>
<keyword evidence="6" id="KW-0131">Cell cycle</keyword>
<feature type="non-terminal residue" evidence="9">
    <location>
        <position position="1"/>
    </location>
</feature>
<feature type="region of interest" description="Disordered" evidence="8">
    <location>
        <begin position="224"/>
        <end position="252"/>
    </location>
</feature>
<dbReference type="Gene3D" id="3.30.457.60">
    <property type="match status" value="1"/>
</dbReference>
<dbReference type="GO" id="GO:0051315">
    <property type="term" value="P:attachment of mitotic spindle microtubules to kinetochore"/>
    <property type="evidence" value="ECO:0007669"/>
    <property type="project" value="TreeGrafter"/>
</dbReference>
<evidence type="ECO:0000313" key="9">
    <source>
        <dbReference type="EMBL" id="KAK2174088.1"/>
    </source>
</evidence>
<dbReference type="FunFam" id="3.30.457.60:FF:000002">
    <property type="entry name" value="Mitotic spindle assembly checkpoint protein MAD1"/>
    <property type="match status" value="1"/>
</dbReference>
<dbReference type="PANTHER" id="PTHR23168:SF0">
    <property type="entry name" value="MITOTIC SPINDLE ASSEMBLY CHECKPOINT PROTEIN MAD1"/>
    <property type="match status" value="1"/>
</dbReference>
<evidence type="ECO:0000256" key="8">
    <source>
        <dbReference type="SAM" id="MobiDB-lite"/>
    </source>
</evidence>
<protein>
    <recommendedName>
        <fullName evidence="11">Mitotic spindle assembly checkpoint protein MAD1</fullName>
    </recommendedName>
</protein>
<dbReference type="AlphaFoldDB" id="A0AAD9KP62"/>
<dbReference type="Pfam" id="PF05557">
    <property type="entry name" value="MAD"/>
    <property type="match status" value="1"/>
</dbReference>
<dbReference type="Gene3D" id="6.10.250.90">
    <property type="match status" value="1"/>
</dbReference>
<evidence type="ECO:0000313" key="10">
    <source>
        <dbReference type="Proteomes" id="UP001209878"/>
    </source>
</evidence>